<evidence type="ECO:0000313" key="3">
    <source>
        <dbReference type="Proteomes" id="UP001519343"/>
    </source>
</evidence>
<evidence type="ECO:0000313" key="2">
    <source>
        <dbReference type="EMBL" id="MBP1931555.1"/>
    </source>
</evidence>
<protein>
    <submittedName>
        <fullName evidence="2">Zn-dependent peptidase</fullName>
    </submittedName>
</protein>
<feature type="domain" description="Peptidase M16 C-terminal" evidence="1">
    <location>
        <begin position="189"/>
        <end position="360"/>
    </location>
</feature>
<dbReference type="NCBIfam" id="NF047422">
    <property type="entry name" value="YfmF_fam"/>
    <property type="match status" value="1"/>
</dbReference>
<dbReference type="SUPFAM" id="SSF63411">
    <property type="entry name" value="LuxS/MPP-like metallohydrolase"/>
    <property type="match status" value="2"/>
</dbReference>
<name>A0ABS4GNX1_9BACL</name>
<dbReference type="InterPro" id="IPR007863">
    <property type="entry name" value="Peptidase_M16_C"/>
</dbReference>
<dbReference type="InterPro" id="IPR050361">
    <property type="entry name" value="MPP/UQCRC_Complex"/>
</dbReference>
<proteinExistence type="predicted"/>
<dbReference type="PANTHER" id="PTHR11851:SF186">
    <property type="entry name" value="INACTIVE METALLOPROTEASE YMFF-RELATED"/>
    <property type="match status" value="1"/>
</dbReference>
<dbReference type="InterPro" id="IPR011249">
    <property type="entry name" value="Metalloenz_LuxS/M16"/>
</dbReference>
<keyword evidence="3" id="KW-1185">Reference proteome</keyword>
<organism evidence="2 3">
    <name type="scientific">Ammoniphilus resinae</name>
    <dbReference type="NCBI Taxonomy" id="861532"/>
    <lineage>
        <taxon>Bacteria</taxon>
        <taxon>Bacillati</taxon>
        <taxon>Bacillota</taxon>
        <taxon>Bacilli</taxon>
        <taxon>Bacillales</taxon>
        <taxon>Paenibacillaceae</taxon>
        <taxon>Aneurinibacillus group</taxon>
        <taxon>Ammoniphilus</taxon>
    </lineage>
</organism>
<comment type="caution">
    <text evidence="2">The sequence shown here is derived from an EMBL/GenBank/DDBJ whole genome shotgun (WGS) entry which is preliminary data.</text>
</comment>
<evidence type="ECO:0000259" key="1">
    <source>
        <dbReference type="Pfam" id="PF05193"/>
    </source>
</evidence>
<dbReference type="PANTHER" id="PTHR11851">
    <property type="entry name" value="METALLOPROTEASE"/>
    <property type="match status" value="1"/>
</dbReference>
<sequence>MNQPAFETATIDQMNLHVLPTDKFKTTTIVVQIEQQLKEETVTPTALLPFILKRGSAKYPTTKELRQFLDSLFGAVFYTDVIKKGEKQIIQLQLEIANEKYLSDTSPLLLKGIEFLGEIMTNPLIQDNGFSKNYVRSEADVLQNKISGLIDDKIRYANQRVTEEMCKEEPYRLLSYGKAEELAAVDPIQLYGYYQQLLAENPIDIYVVGDVVPQEVKDGIAKFFRVKRNQIRDLPFAPTQKKVVEENLIVEKLKVGQGKLNIGCRTHTTLVDDDYEALLVYNGILGGFPHSKLFVNVREKASLAYYAVSRLESHKGILMMMSGIEIDKFEQAVEIMKKQLQMMKEGTISDQEMAQTKATLVNQLLETKDNARTIIDFSYNNQLTGNKKTVEGMIEKIKSTTIADVVKIAQKIEVDTIYFLRDEEGK</sequence>
<dbReference type="Gene3D" id="3.30.830.10">
    <property type="entry name" value="Metalloenzyme, LuxS/M16 peptidase-like"/>
    <property type="match status" value="2"/>
</dbReference>
<gene>
    <name evidence="2" type="ORF">J2Z37_001556</name>
</gene>
<reference evidence="2 3" key="1">
    <citation type="submission" date="2021-03" db="EMBL/GenBank/DDBJ databases">
        <title>Genomic Encyclopedia of Type Strains, Phase IV (KMG-IV): sequencing the most valuable type-strain genomes for metagenomic binning, comparative biology and taxonomic classification.</title>
        <authorList>
            <person name="Goeker M."/>
        </authorList>
    </citation>
    <scope>NUCLEOTIDE SEQUENCE [LARGE SCALE GENOMIC DNA]</scope>
    <source>
        <strain evidence="2 3">DSM 24738</strain>
    </source>
</reference>
<dbReference type="Pfam" id="PF05193">
    <property type="entry name" value="Peptidase_M16_C"/>
    <property type="match status" value="1"/>
</dbReference>
<dbReference type="RefSeq" id="WP_342453796.1">
    <property type="nucleotide sequence ID" value="NZ_JAGGKT010000003.1"/>
</dbReference>
<dbReference type="Proteomes" id="UP001519343">
    <property type="component" value="Unassembled WGS sequence"/>
</dbReference>
<dbReference type="EMBL" id="JAGGKT010000003">
    <property type="protein sequence ID" value="MBP1931555.1"/>
    <property type="molecule type" value="Genomic_DNA"/>
</dbReference>
<accession>A0ABS4GNX1</accession>